<dbReference type="PANTHER" id="PTHR31465">
    <property type="entry name" value="PROTEIN RTA1-RELATED"/>
    <property type="match status" value="1"/>
</dbReference>
<feature type="transmembrane region" description="Helical" evidence="6">
    <location>
        <begin position="20"/>
        <end position="42"/>
    </location>
</feature>
<dbReference type="GO" id="GO:0008270">
    <property type="term" value="F:zinc ion binding"/>
    <property type="evidence" value="ECO:0007669"/>
    <property type="project" value="InterPro"/>
</dbReference>
<evidence type="ECO:0000313" key="8">
    <source>
        <dbReference type="Proteomes" id="UP000012174"/>
    </source>
</evidence>
<reference evidence="8" key="1">
    <citation type="journal article" date="2013" name="Genome Announc.">
        <title>Draft genome sequence of the grapevine dieback fungus Eutypa lata UCR-EL1.</title>
        <authorList>
            <person name="Blanco-Ulate B."/>
            <person name="Rolshausen P.E."/>
            <person name="Cantu D."/>
        </authorList>
    </citation>
    <scope>NUCLEOTIDE SEQUENCE [LARGE SCALE GENOMIC DNA]</scope>
    <source>
        <strain evidence="8">UCR-EL1</strain>
    </source>
</reference>
<feature type="transmembrane region" description="Helical" evidence="6">
    <location>
        <begin position="80"/>
        <end position="101"/>
    </location>
</feature>
<keyword evidence="8" id="KW-1185">Reference proteome</keyword>
<sequence length="652" mass="73407">MATLEPYAQGYYLWDYVPSLAAAIIFDILFFAITSAHCYYLWKTKLWFCSPFAIGGIFEVIGFSARIAAHFGTGKLMPYIIQNTFILLPPALFAASIYMVLGRIVRAIHGEQYLIIRVTRLTKTFVLGDVFSFLVQGSAAGLMAMGDNAQMGQNIVVAGLLIQIIMFGLFAVTAVLFQYRYQRYKVAPEAYDNIEWKQMMMMLYGVSLLIMVRSIFRVIEFAVGKEGYLLQNEWTLYIFDALLMWIVMVVFFMWYPDKVQQKGDVERFCLVQYWTTGPLVKRQGLRKKKWAGTRCDETRPACANCSIISKPCPFLSSQPNLPMRPEAVSMSTSGHGSVIASLASPHSSSPDPDLPAVESADANQLELFYHFSRSNFDLPMAAEGGGPMDSSVIVEAALASPFLINEMLGFSALHLAHIRPARSQFYRHQAVGLQTHALSIFNREPPTVTQENCIAILLFSFFMAMHMLHDTVASENKDDFLDRFIGYMQLHRGLRIVTEGTWHLMLESKLGQAIRTTQGASERKASGSHTAELRDFISASEELKDNEKIACQDALDRIQWVLNDVEEKGQHSTSFSTYLQMNTWPVTTQPEFIVLLSAKTPIALLVLAYYAIPLHLCRHIWVIGDAGSLLATSIRQCVSEEWHMCEFVSVEC</sequence>
<dbReference type="InterPro" id="IPR001138">
    <property type="entry name" value="Zn2Cys6_DnaBD"/>
</dbReference>
<feature type="transmembrane region" description="Helical" evidence="6">
    <location>
        <begin position="592"/>
        <end position="612"/>
    </location>
</feature>
<accession>M7SCA0</accession>
<evidence type="ECO:0000256" key="5">
    <source>
        <dbReference type="ARBA" id="ARBA00023242"/>
    </source>
</evidence>
<evidence type="ECO:0000256" key="6">
    <source>
        <dbReference type="SAM" id="Phobius"/>
    </source>
</evidence>
<evidence type="ECO:0000256" key="1">
    <source>
        <dbReference type="ARBA" id="ARBA00004141"/>
    </source>
</evidence>
<dbReference type="eggNOG" id="ENOG502QURG">
    <property type="taxonomic scope" value="Eukaryota"/>
</dbReference>
<dbReference type="CDD" id="cd00067">
    <property type="entry name" value="GAL4"/>
    <property type="match status" value="1"/>
</dbReference>
<dbReference type="HOGENOM" id="CLU_420349_0_0_1"/>
<feature type="transmembrane region" description="Helical" evidence="6">
    <location>
        <begin position="155"/>
        <end position="177"/>
    </location>
</feature>
<evidence type="ECO:0000256" key="3">
    <source>
        <dbReference type="ARBA" id="ARBA00022989"/>
    </source>
</evidence>
<comment type="subcellular location">
    <subcellularLocation>
        <location evidence="1">Membrane</location>
        <topology evidence="1">Multi-pass membrane protein</topology>
    </subcellularLocation>
</comment>
<feature type="transmembrane region" description="Helical" evidence="6">
    <location>
        <begin position="198"/>
        <end position="216"/>
    </location>
</feature>
<proteinExistence type="predicted"/>
<keyword evidence="3 6" id="KW-1133">Transmembrane helix</keyword>
<feature type="transmembrane region" description="Helical" evidence="6">
    <location>
        <begin position="236"/>
        <end position="255"/>
    </location>
</feature>
<dbReference type="GO" id="GO:0016020">
    <property type="term" value="C:membrane"/>
    <property type="evidence" value="ECO:0007669"/>
    <property type="project" value="UniProtKB-SubCell"/>
</dbReference>
<dbReference type="Proteomes" id="UP000012174">
    <property type="component" value="Unassembled WGS sequence"/>
</dbReference>
<dbReference type="OMA" id="INSENCH"/>
<dbReference type="KEGG" id="ela:UCREL1_11281"/>
<dbReference type="GO" id="GO:0000981">
    <property type="term" value="F:DNA-binding transcription factor activity, RNA polymerase II-specific"/>
    <property type="evidence" value="ECO:0007669"/>
    <property type="project" value="InterPro"/>
</dbReference>
<evidence type="ECO:0000256" key="2">
    <source>
        <dbReference type="ARBA" id="ARBA00022692"/>
    </source>
</evidence>
<protein>
    <submittedName>
        <fullName evidence="7">Putative rta1 domain protein</fullName>
    </submittedName>
</protein>
<dbReference type="OrthoDB" id="5350673at2759"/>
<evidence type="ECO:0000256" key="4">
    <source>
        <dbReference type="ARBA" id="ARBA00023136"/>
    </source>
</evidence>
<keyword evidence="4 6" id="KW-0472">Membrane</keyword>
<feature type="transmembrane region" description="Helical" evidence="6">
    <location>
        <begin position="121"/>
        <end position="143"/>
    </location>
</feature>
<feature type="transmembrane region" description="Helical" evidence="6">
    <location>
        <begin position="49"/>
        <end position="68"/>
    </location>
</feature>
<dbReference type="PANTHER" id="PTHR31465:SF27">
    <property type="entry name" value="DOMAIN PROTEIN, PUTATIVE (AFU_ORTHOLOGUE AFUA_3G01030)-RELATED"/>
    <property type="match status" value="1"/>
</dbReference>
<dbReference type="AlphaFoldDB" id="M7SCA0"/>
<dbReference type="Pfam" id="PF04479">
    <property type="entry name" value="RTA1"/>
    <property type="match status" value="1"/>
</dbReference>
<gene>
    <name evidence="7" type="ORF">UCREL1_11281</name>
</gene>
<dbReference type="InterPro" id="IPR007568">
    <property type="entry name" value="RTA1"/>
</dbReference>
<keyword evidence="5" id="KW-0539">Nucleus</keyword>
<dbReference type="EMBL" id="KB707545">
    <property type="protein sequence ID" value="EMR61782.1"/>
    <property type="molecule type" value="Genomic_DNA"/>
</dbReference>
<name>M7SCA0_EUTLA</name>
<organism evidence="7 8">
    <name type="scientific">Eutypa lata (strain UCR-EL1)</name>
    <name type="common">Grapevine dieback disease fungus</name>
    <name type="synonym">Eutypa armeniacae</name>
    <dbReference type="NCBI Taxonomy" id="1287681"/>
    <lineage>
        <taxon>Eukaryota</taxon>
        <taxon>Fungi</taxon>
        <taxon>Dikarya</taxon>
        <taxon>Ascomycota</taxon>
        <taxon>Pezizomycotina</taxon>
        <taxon>Sordariomycetes</taxon>
        <taxon>Xylariomycetidae</taxon>
        <taxon>Xylariales</taxon>
        <taxon>Diatrypaceae</taxon>
        <taxon>Eutypa</taxon>
    </lineage>
</organism>
<evidence type="ECO:0000313" key="7">
    <source>
        <dbReference type="EMBL" id="EMR61782.1"/>
    </source>
</evidence>
<keyword evidence="2 6" id="KW-0812">Transmembrane</keyword>